<evidence type="ECO:0000256" key="2">
    <source>
        <dbReference type="ARBA" id="ARBA00022692"/>
    </source>
</evidence>
<evidence type="ECO:0000256" key="6">
    <source>
        <dbReference type="ARBA" id="ARBA00023316"/>
    </source>
</evidence>
<evidence type="ECO:0000313" key="9">
    <source>
        <dbReference type="Proteomes" id="UP000219329"/>
    </source>
</evidence>
<reference evidence="8 9" key="1">
    <citation type="submission" date="2017-08" db="EMBL/GenBank/DDBJ databases">
        <title>Fine stratification of microbial communities through a metagenomic profile of the photic zone.</title>
        <authorList>
            <person name="Haro-Moreno J.M."/>
            <person name="Lopez-Perez M."/>
            <person name="De La Torre J."/>
            <person name="Picazo A."/>
            <person name="Camacho A."/>
            <person name="Rodriguez-Valera F."/>
        </authorList>
    </citation>
    <scope>NUCLEOTIDE SEQUENCE [LARGE SCALE GENOMIC DNA]</scope>
    <source>
        <strain evidence="8">MED-G28</strain>
    </source>
</reference>
<comment type="catalytic activity">
    <reaction evidence="7">
        <text>a peptidoglycan chain = a peptidoglycan chain with N-acetyl-1,6-anhydromuramyl-[peptide] at the reducing end + a peptidoglycan chain with N-acetylglucosamine at the non-reducing end.</text>
        <dbReference type="EC" id="4.2.2.29"/>
    </reaction>
</comment>
<keyword evidence="4 7" id="KW-0472">Membrane</keyword>
<sequence length="343" mass="38741">MPPSFFASQSSKSKLQKISVIFLLFAFFTVAYLFRAINLPLSLKADVIYFEVESGYSVARIARKLAKEGIYEYPQIFSMYARLRGNASSIQAGEYEISKGISVKTFLNMLVTGDIAQYRVTLIEGWTLDQALTAIWQSPNIRREIEAINKEGIPAELQLDFKSAEGLFFPDTYFYAKGSTDIEILRRANQKMDEVLTEAWKNRLGALPYENPYEALIMASIIEKESGSRSERGDIAGVFVRRLELGMRLQSDPTVIYGMGEDYKGNIQREDLRKETAYNTYRIDGLPPTPIAMAGMESILASLNPVLSEKLYFVSKGDGTHYFSSTLEEHNAAVNRFQINPQE</sequence>
<feature type="site" description="Important for catalytic activity" evidence="7">
    <location>
        <position position="225"/>
    </location>
</feature>
<proteinExistence type="inferred from homology"/>
<dbReference type="CDD" id="cd08010">
    <property type="entry name" value="MltG_like"/>
    <property type="match status" value="1"/>
</dbReference>
<evidence type="ECO:0000256" key="3">
    <source>
        <dbReference type="ARBA" id="ARBA00022989"/>
    </source>
</evidence>
<name>A0A2A5WF66_9GAMM</name>
<evidence type="ECO:0000256" key="7">
    <source>
        <dbReference type="HAMAP-Rule" id="MF_02065"/>
    </source>
</evidence>
<keyword evidence="7" id="KW-0997">Cell inner membrane</keyword>
<keyword evidence="1 7" id="KW-1003">Cell membrane</keyword>
<dbReference type="Pfam" id="PF02618">
    <property type="entry name" value="YceG"/>
    <property type="match status" value="1"/>
</dbReference>
<dbReference type="HAMAP" id="MF_02065">
    <property type="entry name" value="MltG"/>
    <property type="match status" value="1"/>
</dbReference>
<keyword evidence="3 7" id="KW-1133">Transmembrane helix</keyword>
<dbReference type="GO" id="GO:0071555">
    <property type="term" value="P:cell wall organization"/>
    <property type="evidence" value="ECO:0007669"/>
    <property type="project" value="UniProtKB-KW"/>
</dbReference>
<keyword evidence="2 7" id="KW-0812">Transmembrane</keyword>
<dbReference type="GO" id="GO:0005886">
    <property type="term" value="C:plasma membrane"/>
    <property type="evidence" value="ECO:0007669"/>
    <property type="project" value="UniProtKB-UniRule"/>
</dbReference>
<dbReference type="PANTHER" id="PTHR30518">
    <property type="entry name" value="ENDOLYTIC MUREIN TRANSGLYCOSYLASE"/>
    <property type="match status" value="1"/>
</dbReference>
<accession>A0A2A5WF66</accession>
<dbReference type="InterPro" id="IPR003770">
    <property type="entry name" value="MLTG-like"/>
</dbReference>
<dbReference type="GO" id="GO:0009252">
    <property type="term" value="P:peptidoglycan biosynthetic process"/>
    <property type="evidence" value="ECO:0007669"/>
    <property type="project" value="UniProtKB-UniRule"/>
</dbReference>
<dbReference type="NCBIfam" id="TIGR00247">
    <property type="entry name" value="endolytic transglycosylase MltG"/>
    <property type="match status" value="1"/>
</dbReference>
<organism evidence="8 9">
    <name type="scientific">OM182 bacterium MED-G28</name>
    <dbReference type="NCBI Taxonomy" id="1986256"/>
    <lineage>
        <taxon>Bacteria</taxon>
        <taxon>Pseudomonadati</taxon>
        <taxon>Pseudomonadota</taxon>
        <taxon>Gammaproteobacteria</taxon>
        <taxon>OMG group</taxon>
        <taxon>OM182 clade</taxon>
    </lineage>
</organism>
<comment type="function">
    <text evidence="7">Functions as a peptidoglycan terminase that cleaves nascent peptidoglycan strands endolytically to terminate their elongation.</text>
</comment>
<dbReference type="Gene3D" id="3.30.160.60">
    <property type="entry name" value="Classic Zinc Finger"/>
    <property type="match status" value="1"/>
</dbReference>
<comment type="caution">
    <text evidence="8">The sequence shown here is derived from an EMBL/GenBank/DDBJ whole genome shotgun (WGS) entry which is preliminary data.</text>
</comment>
<dbReference type="Proteomes" id="UP000219329">
    <property type="component" value="Unassembled WGS sequence"/>
</dbReference>
<evidence type="ECO:0000256" key="5">
    <source>
        <dbReference type="ARBA" id="ARBA00023239"/>
    </source>
</evidence>
<gene>
    <name evidence="7" type="primary">mltG</name>
    <name evidence="8" type="ORF">CNF02_00200</name>
</gene>
<dbReference type="Gene3D" id="3.30.1490.480">
    <property type="entry name" value="Endolytic murein transglycosylase"/>
    <property type="match status" value="1"/>
</dbReference>
<keyword evidence="6 7" id="KW-0961">Cell wall biogenesis/degradation</keyword>
<keyword evidence="5 7" id="KW-0456">Lyase</keyword>
<comment type="similarity">
    <text evidence="7">Belongs to the transglycosylase MltG family.</text>
</comment>
<dbReference type="EMBL" id="NTJZ01000001">
    <property type="protein sequence ID" value="PDH35185.1"/>
    <property type="molecule type" value="Genomic_DNA"/>
</dbReference>
<evidence type="ECO:0000256" key="1">
    <source>
        <dbReference type="ARBA" id="ARBA00022475"/>
    </source>
</evidence>
<dbReference type="GO" id="GO:0008932">
    <property type="term" value="F:lytic endotransglycosylase activity"/>
    <property type="evidence" value="ECO:0007669"/>
    <property type="project" value="UniProtKB-UniRule"/>
</dbReference>
<dbReference type="PANTHER" id="PTHR30518:SF2">
    <property type="entry name" value="ENDOLYTIC MUREIN TRANSGLYCOSYLASE"/>
    <property type="match status" value="1"/>
</dbReference>
<dbReference type="AlphaFoldDB" id="A0A2A5WF66"/>
<evidence type="ECO:0000256" key="4">
    <source>
        <dbReference type="ARBA" id="ARBA00023136"/>
    </source>
</evidence>
<dbReference type="EC" id="4.2.2.29" evidence="7"/>
<evidence type="ECO:0000313" key="8">
    <source>
        <dbReference type="EMBL" id="PDH35185.1"/>
    </source>
</evidence>
<protein>
    <recommendedName>
        <fullName evidence="7">Endolytic murein transglycosylase</fullName>
        <ecNumber evidence="7">4.2.2.29</ecNumber>
    </recommendedName>
    <alternativeName>
        <fullName evidence="7">Peptidoglycan lytic transglycosylase</fullName>
    </alternativeName>
    <alternativeName>
        <fullName evidence="7">Peptidoglycan polymerization terminase</fullName>
    </alternativeName>
</protein>